<reference evidence="1 2" key="1">
    <citation type="submission" date="2019-07" db="EMBL/GenBank/DDBJ databases">
        <title>WGS assembly of Gossypium tomentosum.</title>
        <authorList>
            <person name="Chen Z.J."/>
            <person name="Sreedasyam A."/>
            <person name="Ando A."/>
            <person name="Song Q."/>
            <person name="De L."/>
            <person name="Hulse-Kemp A."/>
            <person name="Ding M."/>
            <person name="Ye W."/>
            <person name="Kirkbride R."/>
            <person name="Jenkins J."/>
            <person name="Plott C."/>
            <person name="Lovell J."/>
            <person name="Lin Y.-M."/>
            <person name="Vaughn R."/>
            <person name="Liu B."/>
            <person name="Li W."/>
            <person name="Simpson S."/>
            <person name="Scheffler B."/>
            <person name="Saski C."/>
            <person name="Grover C."/>
            <person name="Hu G."/>
            <person name="Conover J."/>
            <person name="Carlson J."/>
            <person name="Shu S."/>
            <person name="Boston L."/>
            <person name="Williams M."/>
            <person name="Peterson D."/>
            <person name="Mcgee K."/>
            <person name="Jones D."/>
            <person name="Wendel J."/>
            <person name="Stelly D."/>
            <person name="Grimwood J."/>
            <person name="Schmutz J."/>
        </authorList>
    </citation>
    <scope>NUCLEOTIDE SEQUENCE [LARGE SCALE GENOMIC DNA]</scope>
    <source>
        <strain evidence="1">7179.01</strain>
    </source>
</reference>
<keyword evidence="2" id="KW-1185">Reference proteome</keyword>
<accession>A0A5D2NRE9</accession>
<evidence type="ECO:0000313" key="2">
    <source>
        <dbReference type="Proteomes" id="UP000322667"/>
    </source>
</evidence>
<organism evidence="1 2">
    <name type="scientific">Gossypium tomentosum</name>
    <name type="common">Hawaiian cotton</name>
    <name type="synonym">Gossypium sandvicense</name>
    <dbReference type="NCBI Taxonomy" id="34277"/>
    <lineage>
        <taxon>Eukaryota</taxon>
        <taxon>Viridiplantae</taxon>
        <taxon>Streptophyta</taxon>
        <taxon>Embryophyta</taxon>
        <taxon>Tracheophyta</taxon>
        <taxon>Spermatophyta</taxon>
        <taxon>Magnoliopsida</taxon>
        <taxon>eudicotyledons</taxon>
        <taxon>Gunneridae</taxon>
        <taxon>Pentapetalae</taxon>
        <taxon>rosids</taxon>
        <taxon>malvids</taxon>
        <taxon>Malvales</taxon>
        <taxon>Malvaceae</taxon>
        <taxon>Malvoideae</taxon>
        <taxon>Gossypium</taxon>
    </lineage>
</organism>
<sequence>MASSAQTMADFANGGEPQLCPRWFGMVDVAWTWYRDVRGERWWRT</sequence>
<protein>
    <submittedName>
        <fullName evidence="1">Uncharacterized protein</fullName>
    </submittedName>
</protein>
<dbReference type="Proteomes" id="UP000322667">
    <property type="component" value="Chromosome A10"/>
</dbReference>
<proteinExistence type="predicted"/>
<gene>
    <name evidence="1" type="ORF">ES332_A10G147500v1</name>
</gene>
<name>A0A5D2NRE9_GOSTO</name>
<dbReference type="EMBL" id="CM017619">
    <property type="protein sequence ID" value="TYI06279.1"/>
    <property type="molecule type" value="Genomic_DNA"/>
</dbReference>
<dbReference type="AlphaFoldDB" id="A0A5D2NRE9"/>
<evidence type="ECO:0000313" key="1">
    <source>
        <dbReference type="EMBL" id="TYI06279.1"/>
    </source>
</evidence>